<evidence type="ECO:0000256" key="2">
    <source>
        <dbReference type="ARBA" id="ARBA00007362"/>
    </source>
</evidence>
<dbReference type="Pfam" id="PF00892">
    <property type="entry name" value="EamA"/>
    <property type="match status" value="2"/>
</dbReference>
<proteinExistence type="inferred from homology"/>
<evidence type="ECO:0000256" key="5">
    <source>
        <dbReference type="ARBA" id="ARBA00022989"/>
    </source>
</evidence>
<evidence type="ECO:0000256" key="4">
    <source>
        <dbReference type="ARBA" id="ARBA00022692"/>
    </source>
</evidence>
<dbReference type="SUPFAM" id="SSF103481">
    <property type="entry name" value="Multidrug resistance efflux transporter EmrE"/>
    <property type="match status" value="2"/>
</dbReference>
<evidence type="ECO:0000256" key="6">
    <source>
        <dbReference type="ARBA" id="ARBA00023136"/>
    </source>
</evidence>
<dbReference type="AlphaFoldDB" id="A0A3A1RA95"/>
<dbReference type="InterPro" id="IPR000620">
    <property type="entry name" value="EamA_dom"/>
</dbReference>
<feature type="transmembrane region" description="Helical" evidence="7">
    <location>
        <begin position="99"/>
        <end position="119"/>
    </location>
</feature>
<feature type="transmembrane region" description="Helical" evidence="7">
    <location>
        <begin position="38"/>
        <end position="57"/>
    </location>
</feature>
<dbReference type="OrthoDB" id="9805239at2"/>
<evidence type="ECO:0000256" key="1">
    <source>
        <dbReference type="ARBA" id="ARBA00004651"/>
    </source>
</evidence>
<dbReference type="RefSeq" id="WP_119545209.1">
    <property type="nucleotide sequence ID" value="NZ_QXIR01000002.1"/>
</dbReference>
<evidence type="ECO:0000259" key="8">
    <source>
        <dbReference type="Pfam" id="PF00892"/>
    </source>
</evidence>
<reference evidence="9 10" key="1">
    <citation type="submission" date="2018-09" db="EMBL/GenBank/DDBJ databases">
        <title>Bacillus saliacetes sp. nov., isolated from Thai shrimp paste (Ka-pi).</title>
        <authorList>
            <person name="Daroonpunt R."/>
            <person name="Tanasupawat S."/>
            <person name="Yiamsombut S."/>
        </authorList>
    </citation>
    <scope>NUCLEOTIDE SEQUENCE [LARGE SCALE GENOMIC DNA]</scope>
    <source>
        <strain evidence="9 10">SKP7-4</strain>
    </source>
</reference>
<dbReference type="Gene3D" id="1.10.3730.20">
    <property type="match status" value="1"/>
</dbReference>
<evidence type="ECO:0000256" key="7">
    <source>
        <dbReference type="SAM" id="Phobius"/>
    </source>
</evidence>
<gene>
    <name evidence="9" type="ORF">D3H55_01860</name>
</gene>
<evidence type="ECO:0000313" key="10">
    <source>
        <dbReference type="Proteomes" id="UP000265801"/>
    </source>
</evidence>
<keyword evidence="10" id="KW-1185">Reference proteome</keyword>
<feature type="transmembrane region" description="Helical" evidence="7">
    <location>
        <begin position="220"/>
        <end position="238"/>
    </location>
</feature>
<dbReference type="InterPro" id="IPR037185">
    <property type="entry name" value="EmrE-like"/>
</dbReference>
<organism evidence="9 10">
    <name type="scientific">Bacillus salacetis</name>
    <dbReference type="NCBI Taxonomy" id="2315464"/>
    <lineage>
        <taxon>Bacteria</taxon>
        <taxon>Bacillati</taxon>
        <taxon>Bacillota</taxon>
        <taxon>Bacilli</taxon>
        <taxon>Bacillales</taxon>
        <taxon>Bacillaceae</taxon>
        <taxon>Bacillus</taxon>
    </lineage>
</organism>
<keyword evidence="4 7" id="KW-0812">Transmembrane</keyword>
<feature type="transmembrane region" description="Helical" evidence="7">
    <location>
        <begin position="152"/>
        <end position="174"/>
    </location>
</feature>
<feature type="transmembrane region" description="Helical" evidence="7">
    <location>
        <begin position="69"/>
        <end position="87"/>
    </location>
</feature>
<sequence length="308" mass="33755">MSLFSAKAAAALYASMAVFFWGVSFVSAKVVLVKLDPLTLIVFRFGIGAAFLLLIVLLTGERLRFSIKYFPHLFILAILGTFCHQLLQTTSLIFIDASSAGWLISITPVFTVILSMLFLHEKINFRKAVGIIIAIAGVFMVTSAGTENRLELGMNFGFFLMLMSTLNWAVYTVLLKSLRIPLPPTVLTFYITLIGFIVSTPFLIRNNGLGGIPALSANEWGHLIFLGVFVSGTGYWFWAKSLEVLQASQAGVLIYLEPIVTFAAAIVILHEKAMLMSVAGGLIIIAGVAAVNKNFINPFTFPLFRSRK</sequence>
<dbReference type="PANTHER" id="PTHR32322">
    <property type="entry name" value="INNER MEMBRANE TRANSPORTER"/>
    <property type="match status" value="1"/>
</dbReference>
<feature type="domain" description="EamA" evidence="8">
    <location>
        <begin position="156"/>
        <end position="291"/>
    </location>
</feature>
<keyword evidence="5 7" id="KW-1133">Transmembrane helix</keyword>
<feature type="transmembrane region" description="Helical" evidence="7">
    <location>
        <begin position="275"/>
        <end position="296"/>
    </location>
</feature>
<protein>
    <submittedName>
        <fullName evidence="9">EamA/RhaT family transporter</fullName>
    </submittedName>
</protein>
<evidence type="ECO:0000256" key="3">
    <source>
        <dbReference type="ARBA" id="ARBA00022475"/>
    </source>
</evidence>
<comment type="similarity">
    <text evidence="2">Belongs to the EamA transporter family.</text>
</comment>
<name>A0A3A1RA95_9BACI</name>
<feature type="transmembrane region" description="Helical" evidence="7">
    <location>
        <begin position="128"/>
        <end position="146"/>
    </location>
</feature>
<feature type="domain" description="EamA" evidence="8">
    <location>
        <begin position="10"/>
        <end position="142"/>
    </location>
</feature>
<comment type="caution">
    <text evidence="9">The sequence shown here is derived from an EMBL/GenBank/DDBJ whole genome shotgun (WGS) entry which is preliminary data.</text>
</comment>
<keyword evidence="6 7" id="KW-0472">Membrane</keyword>
<feature type="transmembrane region" description="Helical" evidence="7">
    <location>
        <begin position="250"/>
        <end position="269"/>
    </location>
</feature>
<dbReference type="InterPro" id="IPR050638">
    <property type="entry name" value="AA-Vitamin_Transporters"/>
</dbReference>
<dbReference type="GO" id="GO:0005886">
    <property type="term" value="C:plasma membrane"/>
    <property type="evidence" value="ECO:0007669"/>
    <property type="project" value="UniProtKB-SubCell"/>
</dbReference>
<accession>A0A3A1RA95</accession>
<evidence type="ECO:0000313" key="9">
    <source>
        <dbReference type="EMBL" id="RIW38311.1"/>
    </source>
</evidence>
<dbReference type="Proteomes" id="UP000265801">
    <property type="component" value="Unassembled WGS sequence"/>
</dbReference>
<dbReference type="EMBL" id="QXIR01000002">
    <property type="protein sequence ID" value="RIW38311.1"/>
    <property type="molecule type" value="Genomic_DNA"/>
</dbReference>
<feature type="transmembrane region" description="Helical" evidence="7">
    <location>
        <begin position="186"/>
        <end position="204"/>
    </location>
</feature>
<keyword evidence="3" id="KW-1003">Cell membrane</keyword>
<comment type="subcellular location">
    <subcellularLocation>
        <location evidence="1">Cell membrane</location>
        <topology evidence="1">Multi-pass membrane protein</topology>
    </subcellularLocation>
</comment>
<dbReference type="PANTHER" id="PTHR32322:SF18">
    <property type="entry name" value="S-ADENOSYLMETHIONINE_S-ADENOSYLHOMOCYSTEINE TRANSPORTER"/>
    <property type="match status" value="1"/>
</dbReference>